<evidence type="ECO:0000256" key="1">
    <source>
        <dbReference type="SAM" id="Phobius"/>
    </source>
</evidence>
<keyword evidence="4" id="KW-1185">Reference proteome</keyword>
<dbReference type="AlphaFoldDB" id="A0A8J2U7U4"/>
<proteinExistence type="predicted"/>
<dbReference type="InterPro" id="IPR007844">
    <property type="entry name" value="AsmA"/>
</dbReference>
<dbReference type="Proteomes" id="UP000607559">
    <property type="component" value="Unassembled WGS sequence"/>
</dbReference>
<dbReference type="Pfam" id="PF05170">
    <property type="entry name" value="AsmA"/>
    <property type="match status" value="1"/>
</dbReference>
<dbReference type="PANTHER" id="PTHR30441:SF8">
    <property type="entry name" value="DUF748 DOMAIN-CONTAINING PROTEIN"/>
    <property type="match status" value="1"/>
</dbReference>
<dbReference type="PANTHER" id="PTHR30441">
    <property type="entry name" value="DUF748 DOMAIN-CONTAINING PROTEIN"/>
    <property type="match status" value="1"/>
</dbReference>
<gene>
    <name evidence="3" type="ORF">GCM10011511_04290</name>
</gene>
<keyword evidence="1" id="KW-1133">Transmembrane helix</keyword>
<dbReference type="GO" id="GO:0090313">
    <property type="term" value="P:regulation of protein targeting to membrane"/>
    <property type="evidence" value="ECO:0007669"/>
    <property type="project" value="TreeGrafter"/>
</dbReference>
<reference evidence="3" key="1">
    <citation type="journal article" date="2014" name="Int. J. Syst. Evol. Microbiol.">
        <title>Complete genome sequence of Corynebacterium casei LMG S-19264T (=DSM 44701T), isolated from a smear-ripened cheese.</title>
        <authorList>
            <consortium name="US DOE Joint Genome Institute (JGI-PGF)"/>
            <person name="Walter F."/>
            <person name="Albersmeier A."/>
            <person name="Kalinowski J."/>
            <person name="Ruckert C."/>
        </authorList>
    </citation>
    <scope>NUCLEOTIDE SEQUENCE</scope>
    <source>
        <strain evidence="3">CGMCC 1.15448</strain>
    </source>
</reference>
<keyword evidence="1" id="KW-0812">Transmembrane</keyword>
<dbReference type="EMBL" id="BMJC01000001">
    <property type="protein sequence ID" value="GGA84275.1"/>
    <property type="molecule type" value="Genomic_DNA"/>
</dbReference>
<evidence type="ECO:0000313" key="4">
    <source>
        <dbReference type="Proteomes" id="UP000607559"/>
    </source>
</evidence>
<feature type="transmembrane region" description="Helical" evidence="1">
    <location>
        <begin position="12"/>
        <end position="32"/>
    </location>
</feature>
<accession>A0A8J2U7U4</accession>
<dbReference type="RefSeq" id="WP_188928047.1">
    <property type="nucleotide sequence ID" value="NZ_BMJC01000001.1"/>
</dbReference>
<reference evidence="3" key="2">
    <citation type="submission" date="2020-09" db="EMBL/GenBank/DDBJ databases">
        <authorList>
            <person name="Sun Q."/>
            <person name="Zhou Y."/>
        </authorList>
    </citation>
    <scope>NUCLEOTIDE SEQUENCE</scope>
    <source>
        <strain evidence="3">CGMCC 1.15448</strain>
    </source>
</reference>
<dbReference type="InterPro" id="IPR052894">
    <property type="entry name" value="AsmA-related"/>
</dbReference>
<protein>
    <recommendedName>
        <fullName evidence="2">AsmA domain-containing protein</fullName>
    </recommendedName>
</protein>
<comment type="caution">
    <text evidence="3">The sequence shown here is derived from an EMBL/GenBank/DDBJ whole genome shotgun (WGS) entry which is preliminary data.</text>
</comment>
<keyword evidence="1" id="KW-0472">Membrane</keyword>
<feature type="domain" description="AsmA" evidence="2">
    <location>
        <begin position="596"/>
        <end position="884"/>
    </location>
</feature>
<evidence type="ECO:0000313" key="3">
    <source>
        <dbReference type="EMBL" id="GGA84275.1"/>
    </source>
</evidence>
<dbReference type="GO" id="GO:0005886">
    <property type="term" value="C:plasma membrane"/>
    <property type="evidence" value="ECO:0007669"/>
    <property type="project" value="TreeGrafter"/>
</dbReference>
<evidence type="ECO:0000259" key="2">
    <source>
        <dbReference type="Pfam" id="PF05170"/>
    </source>
</evidence>
<name>A0A8J2U7U4_9BACT</name>
<organism evidence="3 4">
    <name type="scientific">Puia dinghuensis</name>
    <dbReference type="NCBI Taxonomy" id="1792502"/>
    <lineage>
        <taxon>Bacteria</taxon>
        <taxon>Pseudomonadati</taxon>
        <taxon>Bacteroidota</taxon>
        <taxon>Chitinophagia</taxon>
        <taxon>Chitinophagales</taxon>
        <taxon>Chitinophagaceae</taxon>
        <taxon>Puia</taxon>
    </lineage>
</organism>
<sequence>MTPKIRKRLFRFLLLPILILIVLVGIAVGILLSQQQRLVHLAVTELNKKLPGELVVGGSDISVFQNFPYISIGLQDVKLLPDKVLTDKPIYEAESMYVGFSLPDILKQQYHVKALLLKNGHLDLVEEKNGELNIVEAVKIAPDTATKTTTAGKALDLDIKKFVLKNMRISWSDSSGDKHLTANIDRIQAALRDEDGKINADLKGALLADYTHRGGDTLFRHKHLQADIKLSYDQDAKFLRLPVGKIKLEDAAFNLTGTVDMLHDNTIDLHITGDKPDFHQLFSFAPPSVAQELKHFRYDGLLSFDGAVKGKLKGREQPLITLAFTCKDAWLHNTKANKKLDSLSFKGFYTNGAEHSLRTSELRLTDMTAKPDKGKFTGNFVLRDFTDPKILMQVNSELELGFFGAFLGIKDLERLSGHITLKMNFKELVDLSLPEKEMSELTEGIQSELTIRNLSFRAPSYAYTVENLNCHANMKDGFVKLDSLACKIGSSDFHCSASLDDLPALFHHQEKPVKLTFNAHSNKIVFKELLSFDTVKSRKAEEEEQIDGFNIDLALQTSVQELLHPKPIPKGKLTIANLYASFVKYPHDFKNFGADLTINDTTVALRNFAGNIDSSDIRFNGQINNYPLWFNKVKKGKTLIAFDLRSQRLALRDLVGKTGLGYLPKDLRQEVGRGIKLRSRMELRYDSVFQFANVGIANISGTLQSHNIRLDSINGNIKFGADHYIKLDTLNGNIGNSDFNISMRLYTGKDSARRAKENYLRFSSDLLDVDELTNYALAAEQEEEETAAMMQPDTSAGSAVAKATTTSAHANAFNIFNIPFVDFNARVNIGTLNYHNLGIKNISTTMRITATNDVYLDAFSAEMAGGKLTAQAHIDGTDPKKIYLYSTLGVEDMDIEKMMLKLDNFGQDVYINKNVKGIISGQIKSTFLVHPDFTPMIDQSQAQMDIEVLNGVLANFAPMQAMSAYFIDKNLNKVRFDTLRNTLTFKNGALLIPDMNINSSLGFMEISGRQSLNMQMEYYIRVPLKLVTSIGFHKLFGKKREEVNPDQVDAIEYRDKDKRVHFINLKITGTPDNYKVALGKAKKSEGLGPVPAASSTGL</sequence>